<dbReference type="Pfam" id="PF13411">
    <property type="entry name" value="MerR_1"/>
    <property type="match status" value="1"/>
</dbReference>
<organism evidence="3 4">
    <name type="scientific">Clostridium beijerinckii</name>
    <name type="common">Clostridium MP</name>
    <dbReference type="NCBI Taxonomy" id="1520"/>
    <lineage>
        <taxon>Bacteria</taxon>
        <taxon>Bacillati</taxon>
        <taxon>Bacillota</taxon>
        <taxon>Clostridia</taxon>
        <taxon>Eubacteriales</taxon>
        <taxon>Clostridiaceae</taxon>
        <taxon>Clostridium</taxon>
    </lineage>
</organism>
<evidence type="ECO:0000313" key="4">
    <source>
        <dbReference type="Proteomes" id="UP000031866"/>
    </source>
</evidence>
<evidence type="ECO:0000259" key="2">
    <source>
        <dbReference type="PROSITE" id="PS50937"/>
    </source>
</evidence>
<proteinExistence type="predicted"/>
<dbReference type="InterPro" id="IPR009061">
    <property type="entry name" value="DNA-bd_dom_put_sf"/>
</dbReference>
<dbReference type="GO" id="GO:0003677">
    <property type="term" value="F:DNA binding"/>
    <property type="evidence" value="ECO:0007669"/>
    <property type="project" value="UniProtKB-KW"/>
</dbReference>
<dbReference type="PANTHER" id="PTHR30204">
    <property type="entry name" value="REDOX-CYCLING DRUG-SENSING TRANSCRIPTIONAL ACTIVATOR SOXR"/>
    <property type="match status" value="1"/>
</dbReference>
<dbReference type="CDD" id="cd01109">
    <property type="entry name" value="HTH_YyaN"/>
    <property type="match status" value="1"/>
</dbReference>
<keyword evidence="1" id="KW-0238">DNA-binding</keyword>
<feature type="domain" description="HTH merR-type" evidence="2">
    <location>
        <begin position="1"/>
        <end position="71"/>
    </location>
</feature>
<sequence>MEYTIGEVAKIMNLSVPTLRYYDKEGLLPLLKRTERGIRRFNDNDISWLNMIECLKNTGMQIKDIKTFFEWCVEGDSTIEKRYKMFLERKVEAEKRIEILQKSLDLINFKCNYYKTAFEAGTTDIPELQQACSESNAPTNHHLFKAVVCKEY</sequence>
<name>A0A0B5QTP3_CLOBE</name>
<dbReference type="EMBL" id="CP010086">
    <property type="protein sequence ID" value="AJH00224.1"/>
    <property type="molecule type" value="Genomic_DNA"/>
</dbReference>
<dbReference type="OrthoDB" id="9811174at2"/>
<dbReference type="SMART" id="SM00422">
    <property type="entry name" value="HTH_MERR"/>
    <property type="match status" value="1"/>
</dbReference>
<dbReference type="KEGG" id="cbei:LF65_03667"/>
<reference evidence="4" key="1">
    <citation type="submission" date="2014-12" db="EMBL/GenBank/DDBJ databases">
        <title>Genome sequence of Clostridium beijerinckii strain 59B.</title>
        <authorList>
            <person name="Little G.T."/>
            <person name="Minton N.P."/>
        </authorList>
    </citation>
    <scope>NUCLEOTIDE SEQUENCE [LARGE SCALE GENOMIC DNA]</scope>
    <source>
        <strain evidence="4">59B</strain>
    </source>
</reference>
<dbReference type="AlphaFoldDB" id="A0A0B5QTP3"/>
<dbReference type="PROSITE" id="PS50937">
    <property type="entry name" value="HTH_MERR_2"/>
    <property type="match status" value="1"/>
</dbReference>
<dbReference type="Proteomes" id="UP000031866">
    <property type="component" value="Chromosome"/>
</dbReference>
<dbReference type="SUPFAM" id="SSF46955">
    <property type="entry name" value="Putative DNA-binding domain"/>
    <property type="match status" value="1"/>
</dbReference>
<accession>A0A0B5QTP3</accession>
<dbReference type="GO" id="GO:0003700">
    <property type="term" value="F:DNA-binding transcription factor activity"/>
    <property type="evidence" value="ECO:0007669"/>
    <property type="project" value="InterPro"/>
</dbReference>
<evidence type="ECO:0000313" key="3">
    <source>
        <dbReference type="EMBL" id="AJH00224.1"/>
    </source>
</evidence>
<dbReference type="PRINTS" id="PR00040">
    <property type="entry name" value="HTHMERR"/>
</dbReference>
<gene>
    <name evidence="3" type="ORF">LF65_03667</name>
</gene>
<dbReference type="RefSeq" id="WP_041897897.1">
    <property type="nucleotide sequence ID" value="NZ_CP010086.2"/>
</dbReference>
<evidence type="ECO:0000256" key="1">
    <source>
        <dbReference type="ARBA" id="ARBA00023125"/>
    </source>
</evidence>
<dbReference type="InterPro" id="IPR047057">
    <property type="entry name" value="MerR_fam"/>
</dbReference>
<dbReference type="InterPro" id="IPR000551">
    <property type="entry name" value="MerR-type_HTH_dom"/>
</dbReference>
<dbReference type="STRING" id="1520.LF65_03667"/>
<dbReference type="PANTHER" id="PTHR30204:SF82">
    <property type="entry name" value="TRANSCRIPTIONAL REGULATOR, MERR FAMILY"/>
    <property type="match status" value="1"/>
</dbReference>
<dbReference type="Gene3D" id="1.10.1660.10">
    <property type="match status" value="1"/>
</dbReference>
<protein>
    <submittedName>
        <fullName evidence="3">MerR family transcriptional regulator</fullName>
    </submittedName>
</protein>